<keyword evidence="3 6" id="KW-0812">Transmembrane</keyword>
<evidence type="ECO:0000313" key="8">
    <source>
        <dbReference type="EMBL" id="NYJ73041.1"/>
    </source>
</evidence>
<dbReference type="Proteomes" id="UP000571817">
    <property type="component" value="Unassembled WGS sequence"/>
</dbReference>
<dbReference type="Pfam" id="PF01545">
    <property type="entry name" value="Cation_efflux"/>
    <property type="match status" value="1"/>
</dbReference>
<dbReference type="Gene3D" id="1.20.1510.10">
    <property type="entry name" value="Cation efflux protein transmembrane domain"/>
    <property type="match status" value="1"/>
</dbReference>
<dbReference type="EMBL" id="JACCFW010000001">
    <property type="protein sequence ID" value="NYJ73041.1"/>
    <property type="molecule type" value="Genomic_DNA"/>
</dbReference>
<evidence type="ECO:0000256" key="5">
    <source>
        <dbReference type="ARBA" id="ARBA00023136"/>
    </source>
</evidence>
<name>A0A853DDL5_9MICO</name>
<evidence type="ECO:0000256" key="1">
    <source>
        <dbReference type="ARBA" id="ARBA00004141"/>
    </source>
</evidence>
<dbReference type="GO" id="GO:0006829">
    <property type="term" value="P:zinc ion transport"/>
    <property type="evidence" value="ECO:0007669"/>
    <property type="project" value="InterPro"/>
</dbReference>
<dbReference type="InterPro" id="IPR040177">
    <property type="entry name" value="SLC30A9"/>
</dbReference>
<feature type="transmembrane region" description="Helical" evidence="6">
    <location>
        <begin position="208"/>
        <end position="226"/>
    </location>
</feature>
<keyword evidence="9" id="KW-1185">Reference proteome</keyword>
<keyword evidence="2" id="KW-0813">Transport</keyword>
<sequence length="327" mass="34687">MTTTTDDTVSAAADGGGGDSLRTVLIAFAANILIAVAKSVAALLTGSASMVAEAAHSWADSGNEVFLLIAEKRGAKQADEAHPLGYGKEVYVWSMFAAVGLLTAGAVVSIWHGFQQLGSHEEAGSYLINYIVLAVAFALEGTSFLQALRQTRGVARKAGLHPLRYVTRTSDPTLRAVFFEDAAAQLGLLIAAAGVGLHQLTGDARYDAIGSILVGVMLAVVAVFLVNRNREFLVGEAIGGAVRDRALQALIDNPAIERVTYLHLEFVGPQKLFVVASVDLVGNDRESVLAVRLQEVEDQVRRHQMIEHAVLSLSLPQEPSLHPASVN</sequence>
<feature type="transmembrane region" description="Helical" evidence="6">
    <location>
        <begin position="90"/>
        <end position="114"/>
    </location>
</feature>
<dbReference type="SUPFAM" id="SSF161111">
    <property type="entry name" value="Cation efflux protein transmembrane domain-like"/>
    <property type="match status" value="1"/>
</dbReference>
<accession>A0A853DDL5</accession>
<evidence type="ECO:0000313" key="9">
    <source>
        <dbReference type="Proteomes" id="UP000571817"/>
    </source>
</evidence>
<evidence type="ECO:0000256" key="2">
    <source>
        <dbReference type="ARBA" id="ARBA00022448"/>
    </source>
</evidence>
<proteinExistence type="predicted"/>
<organism evidence="8 9">
    <name type="scientific">Allobranchiibius huperziae</name>
    <dbReference type="NCBI Taxonomy" id="1874116"/>
    <lineage>
        <taxon>Bacteria</taxon>
        <taxon>Bacillati</taxon>
        <taxon>Actinomycetota</taxon>
        <taxon>Actinomycetes</taxon>
        <taxon>Micrococcales</taxon>
        <taxon>Dermacoccaceae</taxon>
        <taxon>Allobranchiibius</taxon>
    </lineage>
</organism>
<gene>
    <name evidence="8" type="ORF">HNR15_000004</name>
</gene>
<comment type="subcellular location">
    <subcellularLocation>
        <location evidence="1">Membrane</location>
        <topology evidence="1">Multi-pass membrane protein</topology>
    </subcellularLocation>
</comment>
<feature type="transmembrane region" description="Helical" evidence="6">
    <location>
        <begin position="126"/>
        <end position="148"/>
    </location>
</feature>
<feature type="domain" description="Cation efflux protein transmembrane" evidence="7">
    <location>
        <begin position="24"/>
        <end position="228"/>
    </location>
</feature>
<keyword evidence="5 6" id="KW-0472">Membrane</keyword>
<dbReference type="AlphaFoldDB" id="A0A853DDL5"/>
<evidence type="ECO:0000256" key="3">
    <source>
        <dbReference type="ARBA" id="ARBA00022692"/>
    </source>
</evidence>
<dbReference type="PANTHER" id="PTHR13414:SF9">
    <property type="entry name" value="PROTON-COUPLED ZINC ANTIPORTER SLC30A9, MITOCHONDRIAL"/>
    <property type="match status" value="1"/>
</dbReference>
<feature type="transmembrane region" description="Helical" evidence="6">
    <location>
        <begin position="177"/>
        <end position="196"/>
    </location>
</feature>
<comment type="caution">
    <text evidence="8">The sequence shown here is derived from an EMBL/GenBank/DDBJ whole genome shotgun (WGS) entry which is preliminary data.</text>
</comment>
<protein>
    <submittedName>
        <fullName evidence="8">Cation diffusion facilitator family transporter</fullName>
    </submittedName>
</protein>
<reference evidence="8 9" key="1">
    <citation type="submission" date="2020-07" db="EMBL/GenBank/DDBJ databases">
        <title>Sequencing the genomes of 1000 actinobacteria strains.</title>
        <authorList>
            <person name="Klenk H.-P."/>
        </authorList>
    </citation>
    <scope>NUCLEOTIDE SEQUENCE [LARGE SCALE GENOMIC DNA]</scope>
    <source>
        <strain evidence="8 9">DSM 29531</strain>
    </source>
</reference>
<dbReference type="GO" id="GO:0016020">
    <property type="term" value="C:membrane"/>
    <property type="evidence" value="ECO:0007669"/>
    <property type="project" value="UniProtKB-SubCell"/>
</dbReference>
<feature type="transmembrane region" description="Helical" evidence="6">
    <location>
        <begin position="24"/>
        <end position="44"/>
    </location>
</feature>
<evidence type="ECO:0000256" key="6">
    <source>
        <dbReference type="SAM" id="Phobius"/>
    </source>
</evidence>
<dbReference type="InterPro" id="IPR058533">
    <property type="entry name" value="Cation_efflux_TM"/>
</dbReference>
<dbReference type="PANTHER" id="PTHR13414">
    <property type="entry name" value="HUEL-CATION TRANSPORTER"/>
    <property type="match status" value="1"/>
</dbReference>
<dbReference type="NCBIfam" id="TIGR01297">
    <property type="entry name" value="CDF"/>
    <property type="match status" value="1"/>
</dbReference>
<keyword evidence="4 6" id="KW-1133">Transmembrane helix</keyword>
<evidence type="ECO:0000259" key="7">
    <source>
        <dbReference type="Pfam" id="PF01545"/>
    </source>
</evidence>
<dbReference type="InterPro" id="IPR027469">
    <property type="entry name" value="Cation_efflux_TMD_sf"/>
</dbReference>
<dbReference type="RefSeq" id="WP_179478020.1">
    <property type="nucleotide sequence ID" value="NZ_JACCFW010000001.1"/>
</dbReference>
<dbReference type="InterPro" id="IPR002524">
    <property type="entry name" value="Cation_efflux"/>
</dbReference>
<evidence type="ECO:0000256" key="4">
    <source>
        <dbReference type="ARBA" id="ARBA00022989"/>
    </source>
</evidence>
<dbReference type="GO" id="GO:0008324">
    <property type="term" value="F:monoatomic cation transmembrane transporter activity"/>
    <property type="evidence" value="ECO:0007669"/>
    <property type="project" value="InterPro"/>
</dbReference>